<comment type="caution">
    <text evidence="2">The sequence shown here is derived from an EMBL/GenBank/DDBJ whole genome shotgun (WGS) entry which is preliminary data.</text>
</comment>
<feature type="region of interest" description="Disordered" evidence="1">
    <location>
        <begin position="367"/>
        <end position="387"/>
    </location>
</feature>
<feature type="region of interest" description="Disordered" evidence="1">
    <location>
        <begin position="276"/>
        <end position="316"/>
    </location>
</feature>
<protein>
    <submittedName>
        <fullName evidence="2">Uncharacterized protein</fullName>
    </submittedName>
</protein>
<proteinExistence type="predicted"/>
<feature type="compositionally biased region" description="Low complexity" evidence="1">
    <location>
        <begin position="289"/>
        <end position="306"/>
    </location>
</feature>
<dbReference type="Proteomes" id="UP001316803">
    <property type="component" value="Unassembled WGS sequence"/>
</dbReference>
<evidence type="ECO:0000313" key="3">
    <source>
        <dbReference type="Proteomes" id="UP001316803"/>
    </source>
</evidence>
<evidence type="ECO:0000313" key="2">
    <source>
        <dbReference type="EMBL" id="KAK5954942.1"/>
    </source>
</evidence>
<reference evidence="2 3" key="1">
    <citation type="submission" date="2022-12" db="EMBL/GenBank/DDBJ databases">
        <title>Genomic features and morphological characterization of a novel Knufia sp. strain isolated from spacecraft assembly facility.</title>
        <authorList>
            <person name="Teixeira M."/>
            <person name="Chander A.M."/>
            <person name="Stajich J.E."/>
            <person name="Venkateswaran K."/>
        </authorList>
    </citation>
    <scope>NUCLEOTIDE SEQUENCE [LARGE SCALE GENOMIC DNA]</scope>
    <source>
        <strain evidence="2 3">FJI-L2-BK-P2</strain>
    </source>
</reference>
<accession>A0AAN8ENE9</accession>
<organism evidence="2 3">
    <name type="scientific">Knufia fluminis</name>
    <dbReference type="NCBI Taxonomy" id="191047"/>
    <lineage>
        <taxon>Eukaryota</taxon>
        <taxon>Fungi</taxon>
        <taxon>Dikarya</taxon>
        <taxon>Ascomycota</taxon>
        <taxon>Pezizomycotina</taxon>
        <taxon>Eurotiomycetes</taxon>
        <taxon>Chaetothyriomycetidae</taxon>
        <taxon>Chaetothyriales</taxon>
        <taxon>Trichomeriaceae</taxon>
        <taxon>Knufia</taxon>
    </lineage>
</organism>
<dbReference type="EMBL" id="JAKLMC020000007">
    <property type="protein sequence ID" value="KAK5954942.1"/>
    <property type="molecule type" value="Genomic_DNA"/>
</dbReference>
<sequence length="387" mass="41840">MSRTQTLPIRPKPQTHKRIVDVIDNSNVDDFFRDPSPHELSVTSEMRVSDIIEDLQRRTAEEIENWSGSEAGANEPLTQTAHTTQPSEPQQSKTNTLFVNDDMVSSPISFVSSSSTKAESNPNITPASKVRAQLRARRQSLAAAIANTTQANPLASSNKPSFQSFLKRVAKTPPPQLSSTTVRDYALSSPSTSPPPLGRSAPSSKALAVLGFPEASARVRAAEASASKPAVQSSLSSSVSPDQIAEPASLSTEVPLKASSFLGMTGRAATFQIETQTISQTQPRKTRPRSISSPVTPTTPPVQISTAPRRKPLPQDSPLLIPLRQHPAFADTTTENTEDAEGAHVDAKIQALRVQIEKDKEEQELDELEVLLPLPPSPPARTAEFRR</sequence>
<evidence type="ECO:0000256" key="1">
    <source>
        <dbReference type="SAM" id="MobiDB-lite"/>
    </source>
</evidence>
<gene>
    <name evidence="2" type="ORF">OHC33_003621</name>
</gene>
<dbReference type="AlphaFoldDB" id="A0AAN8ENE9"/>
<keyword evidence="3" id="KW-1185">Reference proteome</keyword>
<feature type="region of interest" description="Disordered" evidence="1">
    <location>
        <begin position="171"/>
        <end position="203"/>
    </location>
</feature>
<name>A0AAN8ENE9_9EURO</name>